<dbReference type="InterPro" id="IPR008972">
    <property type="entry name" value="Cupredoxin"/>
</dbReference>
<keyword evidence="7" id="KW-0186">Copper</keyword>
<protein>
    <recommendedName>
        <fullName evidence="4">laccase</fullName>
        <ecNumber evidence="4">1.10.3.2</ecNumber>
    </recommendedName>
</protein>
<dbReference type="FunFam" id="2.60.40.420:FF:000021">
    <property type="entry name" value="Extracellular dihydrogeodin oxidase/laccase"/>
    <property type="match status" value="1"/>
</dbReference>
<dbReference type="OrthoDB" id="2121828at2759"/>
<keyword evidence="9" id="KW-0439">Lignin degradation</keyword>
<evidence type="ECO:0000256" key="10">
    <source>
        <dbReference type="SAM" id="SignalP"/>
    </source>
</evidence>
<feature type="signal peptide" evidence="10">
    <location>
        <begin position="1"/>
        <end position="19"/>
    </location>
</feature>
<evidence type="ECO:0000313" key="15">
    <source>
        <dbReference type="Proteomes" id="UP000800036"/>
    </source>
</evidence>
<reference evidence="14" key="1">
    <citation type="journal article" date="2020" name="Stud. Mycol.">
        <title>101 Dothideomycetes genomes: a test case for predicting lifestyles and emergence of pathogens.</title>
        <authorList>
            <person name="Haridas S."/>
            <person name="Albert R."/>
            <person name="Binder M."/>
            <person name="Bloem J."/>
            <person name="Labutti K."/>
            <person name="Salamov A."/>
            <person name="Andreopoulos B."/>
            <person name="Baker S."/>
            <person name="Barry K."/>
            <person name="Bills G."/>
            <person name="Bluhm B."/>
            <person name="Cannon C."/>
            <person name="Castanera R."/>
            <person name="Culley D."/>
            <person name="Daum C."/>
            <person name="Ezra D."/>
            <person name="Gonzalez J."/>
            <person name="Henrissat B."/>
            <person name="Kuo A."/>
            <person name="Liang C."/>
            <person name="Lipzen A."/>
            <person name="Lutzoni F."/>
            <person name="Magnuson J."/>
            <person name="Mondo S."/>
            <person name="Nolan M."/>
            <person name="Ohm R."/>
            <person name="Pangilinan J."/>
            <person name="Park H.-J."/>
            <person name="Ramirez L."/>
            <person name="Alfaro M."/>
            <person name="Sun H."/>
            <person name="Tritt A."/>
            <person name="Yoshinaga Y."/>
            <person name="Zwiers L.-H."/>
            <person name="Turgeon B."/>
            <person name="Goodwin S."/>
            <person name="Spatafora J."/>
            <person name="Crous P."/>
            <person name="Grigoriev I."/>
        </authorList>
    </citation>
    <scope>NUCLEOTIDE SEQUENCE</scope>
    <source>
        <strain evidence="14">CBS 107.79</strain>
    </source>
</reference>
<evidence type="ECO:0000256" key="2">
    <source>
        <dbReference type="ARBA" id="ARBA00001935"/>
    </source>
</evidence>
<name>A0A6A5VQS9_9PLEO</name>
<evidence type="ECO:0000256" key="4">
    <source>
        <dbReference type="ARBA" id="ARBA00012297"/>
    </source>
</evidence>
<evidence type="ECO:0000256" key="6">
    <source>
        <dbReference type="ARBA" id="ARBA00023002"/>
    </source>
</evidence>
<dbReference type="SUPFAM" id="SSF49503">
    <property type="entry name" value="Cupredoxins"/>
    <property type="match status" value="3"/>
</dbReference>
<evidence type="ECO:0000256" key="9">
    <source>
        <dbReference type="ARBA" id="ARBA00023185"/>
    </source>
</evidence>
<dbReference type="InterPro" id="IPR002355">
    <property type="entry name" value="Cu_oxidase_Cu_BS"/>
</dbReference>
<dbReference type="Proteomes" id="UP000800036">
    <property type="component" value="Unassembled WGS sequence"/>
</dbReference>
<evidence type="ECO:0000256" key="3">
    <source>
        <dbReference type="ARBA" id="ARBA00010609"/>
    </source>
</evidence>
<dbReference type="CDD" id="cd13854">
    <property type="entry name" value="CuRO_1_MaLCC_like"/>
    <property type="match status" value="1"/>
</dbReference>
<evidence type="ECO:0000259" key="13">
    <source>
        <dbReference type="Pfam" id="PF07732"/>
    </source>
</evidence>
<dbReference type="Pfam" id="PF00394">
    <property type="entry name" value="Cu-oxidase"/>
    <property type="match status" value="1"/>
</dbReference>
<dbReference type="PROSITE" id="PS00080">
    <property type="entry name" value="MULTICOPPER_OXIDASE2"/>
    <property type="match status" value="1"/>
</dbReference>
<keyword evidence="8" id="KW-0325">Glycoprotein</keyword>
<dbReference type="GO" id="GO:0005507">
    <property type="term" value="F:copper ion binding"/>
    <property type="evidence" value="ECO:0007669"/>
    <property type="project" value="InterPro"/>
</dbReference>
<dbReference type="Pfam" id="PF07732">
    <property type="entry name" value="Cu-oxidase_3"/>
    <property type="match status" value="1"/>
</dbReference>
<evidence type="ECO:0000259" key="11">
    <source>
        <dbReference type="Pfam" id="PF00394"/>
    </source>
</evidence>
<feature type="domain" description="Plastocyanin-like" evidence="11">
    <location>
        <begin position="202"/>
        <end position="347"/>
    </location>
</feature>
<keyword evidence="6" id="KW-0560">Oxidoreductase</keyword>
<dbReference type="AlphaFoldDB" id="A0A6A5VQS9"/>
<sequence length="600" mass="66367">MKLFNIGAALLGFSSVISSSPLHVERMDTSPALIKKQTCTHGPTSRDCWSPGFDANTDMYTSWPNTGRTVRYDLTITNTTCNPDGSFLRTCLLINNKMPGPTIIGNWGDTFEITIRNNMQHNGTSIHWHGLRQLNSNTEDGVNGITECALAPGDSKIYRFRATEYGTSWYHSHFSAQYGDGTLGTIIINGPATANYDVDLGTYTVQDWYHLTGFQAAARAALFSLSAPPPTGDNILVNGTNKKGTTGKYNNVAIESGKKYRLRLVNPSVDIAIRVSLDGHPFTVIATDFVPVQPYDSNWVLIGIGQRYDVVFTANQTAGNYWFRAEAHNPCISFNNGVGRSIFTYKTATLADPTSVALSGAPTTCEDPRPTPKIAKNVPKDTFRVQAQNLPVAFDNATVATNNQSIVLWTINGTSMIIDPAEPTLEYMAKSNTNYPKNYNLIEISDTATWTYWVIQQAPNAPKIPHPIHLHGHDMYVLGKGQGQFDVDVHLASLQFTNPPRRDVHHLPADGWLVIAYPTDNPGAWLMHCHIAFHVAMGLSVQFVERESEINLPAPNSGWFHTCTNYENYIRNKPVYPQDDSGLKKRWPPALDYPTSPALL</sequence>
<evidence type="ECO:0000313" key="14">
    <source>
        <dbReference type="EMBL" id="KAF1979684.1"/>
    </source>
</evidence>
<dbReference type="PANTHER" id="PTHR11709:SF87">
    <property type="entry name" value="LACCASE"/>
    <property type="match status" value="1"/>
</dbReference>
<keyword evidence="15" id="KW-1185">Reference proteome</keyword>
<dbReference type="InterPro" id="IPR011707">
    <property type="entry name" value="Cu-oxidase-like_N"/>
</dbReference>
<evidence type="ECO:0000256" key="7">
    <source>
        <dbReference type="ARBA" id="ARBA00023008"/>
    </source>
</evidence>
<dbReference type="EC" id="1.10.3.2" evidence="4"/>
<comment type="cofactor">
    <cofactor evidence="2">
        <name>Cu cation</name>
        <dbReference type="ChEBI" id="CHEBI:23378"/>
    </cofactor>
</comment>
<dbReference type="CDD" id="cd13880">
    <property type="entry name" value="CuRO_2_MaLCC_like"/>
    <property type="match status" value="1"/>
</dbReference>
<evidence type="ECO:0000256" key="8">
    <source>
        <dbReference type="ARBA" id="ARBA00023180"/>
    </source>
</evidence>
<accession>A0A6A5VQS9</accession>
<comment type="similarity">
    <text evidence="3">Belongs to the multicopper oxidase family.</text>
</comment>
<comment type="catalytic activity">
    <reaction evidence="1">
        <text>4 hydroquinone + O2 = 4 benzosemiquinone + 2 H2O</text>
        <dbReference type="Rhea" id="RHEA:11276"/>
        <dbReference type="ChEBI" id="CHEBI:15377"/>
        <dbReference type="ChEBI" id="CHEBI:15379"/>
        <dbReference type="ChEBI" id="CHEBI:17594"/>
        <dbReference type="ChEBI" id="CHEBI:17977"/>
        <dbReference type="EC" id="1.10.3.2"/>
    </reaction>
</comment>
<dbReference type="GO" id="GO:0046274">
    <property type="term" value="P:lignin catabolic process"/>
    <property type="evidence" value="ECO:0007669"/>
    <property type="project" value="UniProtKB-KW"/>
</dbReference>
<dbReference type="Gene3D" id="2.60.40.420">
    <property type="entry name" value="Cupredoxins - blue copper proteins"/>
    <property type="match status" value="3"/>
</dbReference>
<dbReference type="CDD" id="cd13901">
    <property type="entry name" value="CuRO_3_MaLCC_like"/>
    <property type="match status" value="1"/>
</dbReference>
<dbReference type="InterPro" id="IPR011706">
    <property type="entry name" value="Cu-oxidase_C"/>
</dbReference>
<feature type="chain" id="PRO_5025640187" description="laccase" evidence="10">
    <location>
        <begin position="20"/>
        <end position="600"/>
    </location>
</feature>
<dbReference type="InterPro" id="IPR001117">
    <property type="entry name" value="Cu-oxidase_2nd"/>
</dbReference>
<feature type="domain" description="Plastocyanin-like" evidence="12">
    <location>
        <begin position="426"/>
        <end position="547"/>
    </location>
</feature>
<dbReference type="FunFam" id="2.60.40.420:FF:000045">
    <property type="entry name" value="Laccase 2"/>
    <property type="match status" value="1"/>
</dbReference>
<keyword evidence="10" id="KW-0732">Signal</keyword>
<dbReference type="InterPro" id="IPR033138">
    <property type="entry name" value="Cu_oxidase_CS"/>
</dbReference>
<feature type="domain" description="Plastocyanin-like" evidence="13">
    <location>
        <begin position="76"/>
        <end position="191"/>
    </location>
</feature>
<evidence type="ECO:0000256" key="1">
    <source>
        <dbReference type="ARBA" id="ARBA00000349"/>
    </source>
</evidence>
<dbReference type="Pfam" id="PF07731">
    <property type="entry name" value="Cu-oxidase_2"/>
    <property type="match status" value="1"/>
</dbReference>
<dbReference type="GO" id="GO:0052716">
    <property type="term" value="F:hydroquinone:oxygen oxidoreductase activity"/>
    <property type="evidence" value="ECO:0007669"/>
    <property type="project" value="UniProtKB-EC"/>
</dbReference>
<dbReference type="PROSITE" id="PS00079">
    <property type="entry name" value="MULTICOPPER_OXIDASE1"/>
    <property type="match status" value="1"/>
</dbReference>
<organism evidence="14 15">
    <name type="scientific">Bimuria novae-zelandiae CBS 107.79</name>
    <dbReference type="NCBI Taxonomy" id="1447943"/>
    <lineage>
        <taxon>Eukaryota</taxon>
        <taxon>Fungi</taxon>
        <taxon>Dikarya</taxon>
        <taxon>Ascomycota</taxon>
        <taxon>Pezizomycotina</taxon>
        <taxon>Dothideomycetes</taxon>
        <taxon>Pleosporomycetidae</taxon>
        <taxon>Pleosporales</taxon>
        <taxon>Massarineae</taxon>
        <taxon>Didymosphaeriaceae</taxon>
        <taxon>Bimuria</taxon>
    </lineage>
</organism>
<dbReference type="InterPro" id="IPR045087">
    <property type="entry name" value="Cu-oxidase_fam"/>
</dbReference>
<evidence type="ECO:0000259" key="12">
    <source>
        <dbReference type="Pfam" id="PF07731"/>
    </source>
</evidence>
<proteinExistence type="inferred from homology"/>
<evidence type="ECO:0000256" key="5">
    <source>
        <dbReference type="ARBA" id="ARBA00022723"/>
    </source>
</evidence>
<gene>
    <name evidence="14" type="ORF">BU23DRAFT_102735</name>
</gene>
<dbReference type="EMBL" id="ML976657">
    <property type="protein sequence ID" value="KAF1979684.1"/>
    <property type="molecule type" value="Genomic_DNA"/>
</dbReference>
<dbReference type="PANTHER" id="PTHR11709">
    <property type="entry name" value="MULTI-COPPER OXIDASE"/>
    <property type="match status" value="1"/>
</dbReference>
<keyword evidence="5" id="KW-0479">Metal-binding</keyword>